<sequence>MSDRSIPKRMSAANDLEAAIVIDGSRSPIASRRLDEAIADAAIVIEPVTREQAEIARAAYRDFGKGSGHPAGLNFGDCFAYALAKAAREPLLFKGEDFSRTDVAAA</sequence>
<dbReference type="CDD" id="cd09871">
    <property type="entry name" value="PIN_MtVapC28-VapC30-like"/>
    <property type="match status" value="1"/>
</dbReference>
<dbReference type="Gene3D" id="3.40.50.1010">
    <property type="entry name" value="5'-nuclease"/>
    <property type="match status" value="1"/>
</dbReference>
<evidence type="ECO:0000313" key="3">
    <source>
        <dbReference type="Proteomes" id="UP000253529"/>
    </source>
</evidence>
<gene>
    <name evidence="2" type="ORF">DFR50_1092</name>
</gene>
<proteinExistence type="predicted"/>
<keyword evidence="3" id="KW-1185">Reference proteome</keyword>
<dbReference type="AlphaFoldDB" id="A0A366FKK7"/>
<dbReference type="InterPro" id="IPR029060">
    <property type="entry name" value="PIN-like_dom_sf"/>
</dbReference>
<comment type="caution">
    <text evidence="2">The sequence shown here is derived from an EMBL/GenBank/DDBJ whole genome shotgun (WGS) entry which is preliminary data.</text>
</comment>
<organism evidence="2 3">
    <name type="scientific">Roseiarcus fermentans</name>
    <dbReference type="NCBI Taxonomy" id="1473586"/>
    <lineage>
        <taxon>Bacteria</taxon>
        <taxon>Pseudomonadati</taxon>
        <taxon>Pseudomonadota</taxon>
        <taxon>Alphaproteobacteria</taxon>
        <taxon>Hyphomicrobiales</taxon>
        <taxon>Roseiarcaceae</taxon>
        <taxon>Roseiarcus</taxon>
    </lineage>
</organism>
<dbReference type="InterPro" id="IPR002716">
    <property type="entry name" value="PIN_dom"/>
</dbReference>
<dbReference type="Proteomes" id="UP000253529">
    <property type="component" value="Unassembled WGS sequence"/>
</dbReference>
<reference evidence="2 3" key="1">
    <citation type="submission" date="2018-06" db="EMBL/GenBank/DDBJ databases">
        <title>Genomic Encyclopedia of Type Strains, Phase IV (KMG-IV): sequencing the most valuable type-strain genomes for metagenomic binning, comparative biology and taxonomic classification.</title>
        <authorList>
            <person name="Goeker M."/>
        </authorList>
    </citation>
    <scope>NUCLEOTIDE SEQUENCE [LARGE SCALE GENOMIC DNA]</scope>
    <source>
        <strain evidence="2 3">DSM 24875</strain>
    </source>
</reference>
<dbReference type="Pfam" id="PF01850">
    <property type="entry name" value="PIN"/>
    <property type="match status" value="1"/>
</dbReference>
<dbReference type="EMBL" id="QNRK01000009">
    <property type="protein sequence ID" value="RBP14249.1"/>
    <property type="molecule type" value="Genomic_DNA"/>
</dbReference>
<protein>
    <submittedName>
        <fullName evidence="2">Ribonuclease VapC</fullName>
    </submittedName>
</protein>
<dbReference type="SUPFAM" id="SSF88723">
    <property type="entry name" value="PIN domain-like"/>
    <property type="match status" value="1"/>
</dbReference>
<name>A0A366FKK7_9HYPH</name>
<evidence type="ECO:0000259" key="1">
    <source>
        <dbReference type="Pfam" id="PF01850"/>
    </source>
</evidence>
<evidence type="ECO:0000313" key="2">
    <source>
        <dbReference type="EMBL" id="RBP14249.1"/>
    </source>
</evidence>
<feature type="domain" description="PIN" evidence="1">
    <location>
        <begin position="9"/>
        <end position="102"/>
    </location>
</feature>
<accession>A0A366FKK7</accession>